<sequence>MSNSSTTFSISSLLRDSRISWGSLQAGLKKVYRTIIPPYYPLFLGQITDSTQRAPICARKYLIEDESLGSLQVGLKKRAPVYARKHLIDLEIVEHILNENDKEYTDDLQRL</sequence>
<organism evidence="1 2">
    <name type="scientific">Cytospora leucostoma</name>
    <dbReference type="NCBI Taxonomy" id="1230097"/>
    <lineage>
        <taxon>Eukaryota</taxon>
        <taxon>Fungi</taxon>
        <taxon>Dikarya</taxon>
        <taxon>Ascomycota</taxon>
        <taxon>Pezizomycotina</taxon>
        <taxon>Sordariomycetes</taxon>
        <taxon>Sordariomycetidae</taxon>
        <taxon>Diaporthales</taxon>
        <taxon>Cytosporaceae</taxon>
        <taxon>Cytospora</taxon>
    </lineage>
</organism>
<dbReference type="OrthoDB" id="4117455at2759"/>
<evidence type="ECO:0000313" key="1">
    <source>
        <dbReference type="EMBL" id="ROW08553.1"/>
    </source>
</evidence>
<keyword evidence="2" id="KW-1185">Reference proteome</keyword>
<accession>A0A423WYF7</accession>
<dbReference type="EMBL" id="LKEB01000034">
    <property type="protein sequence ID" value="ROW08553.1"/>
    <property type="molecule type" value="Genomic_DNA"/>
</dbReference>
<proteinExistence type="predicted"/>
<dbReference type="Proteomes" id="UP000285146">
    <property type="component" value="Unassembled WGS sequence"/>
</dbReference>
<dbReference type="AlphaFoldDB" id="A0A423WYF7"/>
<comment type="caution">
    <text evidence="1">The sequence shown here is derived from an EMBL/GenBank/DDBJ whole genome shotgun (WGS) entry which is preliminary data.</text>
</comment>
<protein>
    <submittedName>
        <fullName evidence="1">Uncharacterized protein</fullName>
    </submittedName>
</protein>
<reference evidence="1 2" key="1">
    <citation type="submission" date="2015-09" db="EMBL/GenBank/DDBJ databases">
        <title>Host preference determinants of Valsa canker pathogens revealed by comparative genomics.</title>
        <authorList>
            <person name="Yin Z."/>
            <person name="Huang L."/>
        </authorList>
    </citation>
    <scope>NUCLEOTIDE SEQUENCE [LARGE SCALE GENOMIC DNA]</scope>
    <source>
        <strain evidence="1 2">SXYLt</strain>
    </source>
</reference>
<name>A0A423WYF7_9PEZI</name>
<dbReference type="InParanoid" id="A0A423WYF7"/>
<gene>
    <name evidence="1" type="ORF">VPNG_06213</name>
</gene>
<evidence type="ECO:0000313" key="2">
    <source>
        <dbReference type="Proteomes" id="UP000285146"/>
    </source>
</evidence>